<proteinExistence type="predicted"/>
<sequence>MPKINNNKIIKLYETKDDERRRKKRMKKITSDSDSDTDSKMIIKSKPIAIVEKITGDGTKVVTQNDKTGIISKMFTYEEADVLVIKDKNGDYWYKGKNICDILEYSNSRDTLKKNVDSEYKKSFADMGVSGNDPLKVDPQTTFIDDSGLFQLVSRSKKPEAIKLWRKITKEILPELFSTGHYTLPAKTTDIERLTKSFYDDNMLSSYDKQPVVYLSYVGEHKVTINGVEKTEHVIKFGETRKMSQRDLNEHRNFYKIFNVLGIWKSLANVEVESQIKNNFKSRGMLVDLVIKGKNKTKEQNKKEHIVLNEVSGLDYCLNMIEDVVNNTTLPQENEYQNKINELKCKNEILNIRYENSLDKYKLLEKSYQNLEETNKLLKEKLNKRHS</sequence>
<organism evidence="3">
    <name type="scientific">Acanthamoeba polyphaga mimivirus</name>
    <name type="common">APMV</name>
    <dbReference type="NCBI Taxonomy" id="212035"/>
    <lineage>
        <taxon>Viruses</taxon>
        <taxon>Varidnaviria</taxon>
        <taxon>Bamfordvirae</taxon>
        <taxon>Nucleocytoviricota</taxon>
        <taxon>Megaviricetes</taxon>
        <taxon>Imitervirales</taxon>
        <taxon>Mimiviridae</taxon>
        <taxon>Megamimivirinae</taxon>
        <taxon>Mimivirus</taxon>
        <taxon>Mimivirus bradfordmassiliense</taxon>
    </lineage>
</organism>
<dbReference type="SMART" id="SM01040">
    <property type="entry name" value="Bro-N"/>
    <property type="match status" value="1"/>
</dbReference>
<evidence type="ECO:0000313" key="3">
    <source>
        <dbReference type="EMBL" id="AVG46851.1"/>
    </source>
</evidence>
<feature type="coiled-coil region" evidence="1">
    <location>
        <begin position="333"/>
        <end position="384"/>
    </location>
</feature>
<dbReference type="PANTHER" id="PTHR36180">
    <property type="entry name" value="DNA-BINDING PROTEIN-RELATED-RELATED"/>
    <property type="match status" value="1"/>
</dbReference>
<evidence type="ECO:0000259" key="2">
    <source>
        <dbReference type="PROSITE" id="PS51750"/>
    </source>
</evidence>
<reference evidence="3" key="1">
    <citation type="journal article" date="2017" name="Front. Microbiol.">
        <title>Genome Characterization of the First Mimiviruses of Lineage C Isolated in Brazil.</title>
        <authorList>
            <person name="Assis F.L."/>
            <person name="Franco-Luiz A.P.M."/>
            <person name="Dos Santos R.N."/>
            <person name="Campos F.S."/>
            <person name="Dornas F.P."/>
            <person name="Borato P.V.M."/>
            <person name="Franco A.C."/>
            <person name="Abrahao J.S."/>
            <person name="Colson P."/>
            <person name="Scola B."/>
        </authorList>
    </citation>
    <scope>NUCLEOTIDE SEQUENCE [LARGE SCALE GENOMIC DNA]</scope>
</reference>
<dbReference type="InterPro" id="IPR003497">
    <property type="entry name" value="BRO_N_domain"/>
</dbReference>
<dbReference type="EMBL" id="MG602507">
    <property type="protein sequence ID" value="AVG46851.1"/>
    <property type="molecule type" value="Genomic_DNA"/>
</dbReference>
<protein>
    <submittedName>
        <fullName evidence="3">Bro-N domain-containing</fullName>
    </submittedName>
</protein>
<keyword evidence="1" id="KW-0175">Coiled coil</keyword>
<name>A0A2L2DL10_MIMIV</name>
<dbReference type="PROSITE" id="PS51750">
    <property type="entry name" value="BRO_N"/>
    <property type="match status" value="1"/>
</dbReference>
<dbReference type="PANTHER" id="PTHR36180:SF2">
    <property type="entry name" value="BRO FAMILY PROTEIN"/>
    <property type="match status" value="1"/>
</dbReference>
<evidence type="ECO:0000256" key="1">
    <source>
        <dbReference type="SAM" id="Coils"/>
    </source>
</evidence>
<dbReference type="Pfam" id="PF02498">
    <property type="entry name" value="Bro-N"/>
    <property type="match status" value="1"/>
</dbReference>
<feature type="domain" description="Bro-N" evidence="2">
    <location>
        <begin position="67"/>
        <end position="180"/>
    </location>
</feature>
<accession>A0A2L2DL10</accession>
<dbReference type="Proteomes" id="UP000280369">
    <property type="component" value="Segment"/>
</dbReference>
<organismHost>
    <name type="scientific">Acanthamoeba polyphaga</name>
    <name type="common">Amoeba</name>
    <dbReference type="NCBI Taxonomy" id="5757"/>
</organismHost>